<organism evidence="1 2">
    <name type="scientific">Pantoea coffeiphila</name>
    <dbReference type="NCBI Taxonomy" id="1465635"/>
    <lineage>
        <taxon>Bacteria</taxon>
        <taxon>Pseudomonadati</taxon>
        <taxon>Pseudomonadota</taxon>
        <taxon>Gammaproteobacteria</taxon>
        <taxon>Enterobacterales</taxon>
        <taxon>Erwiniaceae</taxon>
        <taxon>Pantoea</taxon>
    </lineage>
</organism>
<gene>
    <name evidence="1" type="ORF">CQW29_04785</name>
</gene>
<sequence>MKIVKEGDTRNVLCHNCGKSTATYLLRDVDFSDRSGAVKNILAAVCNGCQQVVSIPAQCTPQIKQAFDQSRQPLEVRVPAHFLDILNVATQKIDESLGEEFSKTLILYYLHALISGRYTQDELKSLLNSELAQAKASKRLSMKISPRQMAELTALMQQQNLSKISDVVKAVILKINQDLVQEKNLSGLAELRNVAAAFC</sequence>
<reference evidence="1 2" key="1">
    <citation type="submission" date="2017-10" db="EMBL/GenBank/DDBJ databases">
        <title>Draft genome of two endophytic bacteria isolated from 'guarana' Paullinia cupana (Mart.) Ducke.</title>
        <authorList>
            <person name="Siqueira K.A."/>
            <person name="Liotti R.G."/>
            <person name="Mendes T.A."/>
            <person name="Soares M.A."/>
        </authorList>
    </citation>
    <scope>NUCLEOTIDE SEQUENCE [LARGE SCALE GENOMIC DNA]</scope>
    <source>
        <strain evidence="1 2">342</strain>
    </source>
</reference>
<dbReference type="Proteomes" id="UP000239181">
    <property type="component" value="Unassembled WGS sequence"/>
</dbReference>
<evidence type="ECO:0000313" key="2">
    <source>
        <dbReference type="Proteomes" id="UP000239181"/>
    </source>
</evidence>
<accession>A0A2S9IGS7</accession>
<protein>
    <submittedName>
        <fullName evidence="1">Uncharacterized protein</fullName>
    </submittedName>
</protein>
<keyword evidence="2" id="KW-1185">Reference proteome</keyword>
<dbReference type="EMBL" id="PDET01000002">
    <property type="protein sequence ID" value="PRD16980.1"/>
    <property type="molecule type" value="Genomic_DNA"/>
</dbReference>
<proteinExistence type="predicted"/>
<evidence type="ECO:0000313" key="1">
    <source>
        <dbReference type="EMBL" id="PRD16980.1"/>
    </source>
</evidence>
<dbReference type="RefSeq" id="WP_105591562.1">
    <property type="nucleotide sequence ID" value="NZ_PDET01000002.1"/>
</dbReference>
<dbReference type="AlphaFoldDB" id="A0A2S9IGS7"/>
<comment type="caution">
    <text evidence="1">The sequence shown here is derived from an EMBL/GenBank/DDBJ whole genome shotgun (WGS) entry which is preliminary data.</text>
</comment>
<name>A0A2S9IGS7_9GAMM</name>
<dbReference type="OrthoDB" id="6116181at2"/>